<dbReference type="EMBL" id="CP012117">
    <property type="protein sequence ID" value="ANP27242.1"/>
    <property type="molecule type" value="Genomic_DNA"/>
</dbReference>
<keyword evidence="1" id="KW-1133">Transmembrane helix</keyword>
<dbReference type="AlphaFoldDB" id="A0A1B0ZH60"/>
<gene>
    <name evidence="2" type="ORF">DAD186_06920</name>
</gene>
<reference evidence="2 3" key="1">
    <citation type="submission" date="2015-06" db="EMBL/GenBank/DDBJ databases">
        <title>Investigation of pathophysiology for high-risk pregnancy and development of treatment modality based on it.</title>
        <authorList>
            <person name="Kim B.-C."/>
            <person name="Lim S."/>
        </authorList>
    </citation>
    <scope>NUCLEOTIDE SEQUENCE [LARGE SCALE GENOMIC DNA]</scope>
    <source>
        <strain evidence="2 3">AD1-86</strain>
    </source>
</reference>
<keyword evidence="1" id="KW-0812">Transmembrane</keyword>
<keyword evidence="1" id="KW-0472">Membrane</keyword>
<accession>A0A1B0ZH60</accession>
<feature type="transmembrane region" description="Helical" evidence="1">
    <location>
        <begin position="46"/>
        <end position="65"/>
    </location>
</feature>
<sequence length="70" mass="7208">MMPAPSVPRVGGVLTAGLAALTLGFLLIEGDVEIGAVTIPHNPLCGWCAVAAGFLFMLAAALIYVRGRKK</sequence>
<organism evidence="2 3">
    <name type="scientific">Dermabacter vaginalis</name>
    <dbReference type="NCBI Taxonomy" id="1630135"/>
    <lineage>
        <taxon>Bacteria</taxon>
        <taxon>Bacillati</taxon>
        <taxon>Actinomycetota</taxon>
        <taxon>Actinomycetes</taxon>
        <taxon>Micrococcales</taxon>
        <taxon>Dermabacteraceae</taxon>
        <taxon>Dermabacter</taxon>
    </lineage>
</organism>
<evidence type="ECO:0000313" key="2">
    <source>
        <dbReference type="EMBL" id="ANP27242.1"/>
    </source>
</evidence>
<evidence type="ECO:0000256" key="1">
    <source>
        <dbReference type="SAM" id="Phobius"/>
    </source>
</evidence>
<dbReference type="KEGG" id="dva:DAD186_06920"/>
<dbReference type="Proteomes" id="UP000092596">
    <property type="component" value="Chromosome"/>
</dbReference>
<protein>
    <submittedName>
        <fullName evidence="2">Uncharacterized protein</fullName>
    </submittedName>
</protein>
<name>A0A1B0ZH60_9MICO</name>
<evidence type="ECO:0000313" key="3">
    <source>
        <dbReference type="Proteomes" id="UP000092596"/>
    </source>
</evidence>
<proteinExistence type="predicted"/>